<evidence type="ECO:0000259" key="6">
    <source>
        <dbReference type="Pfam" id="PF25963"/>
    </source>
</evidence>
<keyword evidence="1" id="KW-0175">Coiled coil</keyword>
<accession>A0A1Q9AAE9</accession>
<reference evidence="8 9" key="1">
    <citation type="submission" date="2016-09" db="EMBL/GenBank/DDBJ databases">
        <title>Rhizobium oryziradicis sp. nov., isolated from the root of rice.</title>
        <authorList>
            <person name="Zhao J."/>
            <person name="Zhang X."/>
        </authorList>
    </citation>
    <scope>NUCLEOTIDE SEQUENCE [LARGE SCALE GENOMIC DNA]</scope>
    <source>
        <strain evidence="8 9">14971</strain>
    </source>
</reference>
<keyword evidence="3" id="KW-0812">Transmembrane</keyword>
<evidence type="ECO:0000256" key="2">
    <source>
        <dbReference type="SAM" id="MobiDB-lite"/>
    </source>
</evidence>
<evidence type="ECO:0000313" key="8">
    <source>
        <dbReference type="EMBL" id="OLP51836.1"/>
    </source>
</evidence>
<dbReference type="InterPro" id="IPR050739">
    <property type="entry name" value="MFP"/>
</dbReference>
<feature type="transmembrane region" description="Helical" evidence="3">
    <location>
        <begin position="61"/>
        <end position="79"/>
    </location>
</feature>
<feature type="coiled-coil region" evidence="1">
    <location>
        <begin position="137"/>
        <end position="192"/>
    </location>
</feature>
<dbReference type="Pfam" id="PF25963">
    <property type="entry name" value="Beta-barrel_AAEA"/>
    <property type="match status" value="1"/>
</dbReference>
<dbReference type="Proteomes" id="UP000544107">
    <property type="component" value="Unassembled WGS sequence"/>
</dbReference>
<feature type="compositionally biased region" description="Basic and acidic residues" evidence="2">
    <location>
        <begin position="14"/>
        <end position="27"/>
    </location>
</feature>
<dbReference type="RefSeq" id="WP_075612965.1">
    <property type="nucleotide sequence ID" value="NZ_JACIED010000002.1"/>
</dbReference>
<proteinExistence type="predicted"/>
<dbReference type="Pfam" id="PF25876">
    <property type="entry name" value="HH_MFP_RND"/>
    <property type="match status" value="1"/>
</dbReference>
<dbReference type="Proteomes" id="UP000185598">
    <property type="component" value="Unassembled WGS sequence"/>
</dbReference>
<sequence>MGRSVGEDDQSAETARHDQEDAPKTEPAETQQAEPGADQQDKGHAQSEDKPGRKSRRRRRLLIGASLLAVVAVGAYIYWDDSNRYESTDDAFIAARQFAIATRVAGYVTAVPVTDNQHVKPGDVIARIDDRDYQTSLAQSQAQVEQARASLQNTEAQRTVQQATVEEEKAQIEQAKANLIFAQQQYDRYQTLMQNGSGTTQSAQQYESQLHQQQATLTTDQAALVAAQRQLDAYQFQISSAQATVKQDEAALEQAKLNLSYTVISAVQPGRVVQLSSGEGQYVQAGTNVAMFVPDKLWITANFKETQLNLMRPGQPVTVTFDAYPGREIRGHVDSVQPGSGTAFSLLPAENATGNYVKIVQRVPVKIVLDDVPSDVTLGPGMSVEPTVRVDPSPSLYERMRSKL</sequence>
<feature type="domain" description="Multidrug resistance protein MdtA-like barrel-sandwich hybrid" evidence="5">
    <location>
        <begin position="98"/>
        <end position="292"/>
    </location>
</feature>
<reference evidence="7 10" key="2">
    <citation type="submission" date="2020-08" db="EMBL/GenBank/DDBJ databases">
        <title>Genomic Encyclopedia of Type Strains, Phase IV (KMG-IV): sequencing the most valuable type-strain genomes for metagenomic binning, comparative biology and taxonomic classification.</title>
        <authorList>
            <person name="Goeker M."/>
        </authorList>
    </citation>
    <scope>NUCLEOTIDE SEQUENCE [LARGE SCALE GENOMIC DNA]</scope>
    <source>
        <strain evidence="7 10">DSM 100021</strain>
    </source>
</reference>
<organism evidence="8 9">
    <name type="scientific">Allorhizobium taibaishanense</name>
    <dbReference type="NCBI Taxonomy" id="887144"/>
    <lineage>
        <taxon>Bacteria</taxon>
        <taxon>Pseudomonadati</taxon>
        <taxon>Pseudomonadota</taxon>
        <taxon>Alphaproteobacteria</taxon>
        <taxon>Hyphomicrobiales</taxon>
        <taxon>Rhizobiaceae</taxon>
        <taxon>Rhizobium/Agrobacterium group</taxon>
        <taxon>Allorhizobium</taxon>
    </lineage>
</organism>
<dbReference type="InterPro" id="IPR058624">
    <property type="entry name" value="MdtA-like_HH"/>
</dbReference>
<dbReference type="Gene3D" id="2.40.50.100">
    <property type="match status" value="1"/>
</dbReference>
<keyword evidence="3" id="KW-0472">Membrane</keyword>
<gene>
    <name evidence="8" type="ORF">BJF91_23165</name>
    <name evidence="7" type="ORF">GGQ71_001288</name>
</gene>
<name>A0A1Q9AAE9_9HYPH</name>
<evidence type="ECO:0000256" key="3">
    <source>
        <dbReference type="SAM" id="Phobius"/>
    </source>
</evidence>
<dbReference type="PANTHER" id="PTHR30386">
    <property type="entry name" value="MEMBRANE FUSION SUBUNIT OF EMRAB-TOLC MULTIDRUG EFFLUX PUMP"/>
    <property type="match status" value="1"/>
</dbReference>
<evidence type="ECO:0000313" key="10">
    <source>
        <dbReference type="Proteomes" id="UP000544107"/>
    </source>
</evidence>
<dbReference type="InterPro" id="IPR058625">
    <property type="entry name" value="MdtA-like_BSH"/>
</dbReference>
<evidence type="ECO:0000256" key="1">
    <source>
        <dbReference type="SAM" id="Coils"/>
    </source>
</evidence>
<evidence type="ECO:0000259" key="4">
    <source>
        <dbReference type="Pfam" id="PF25876"/>
    </source>
</evidence>
<protein>
    <submittedName>
        <fullName evidence="7">Membrane fusion protein (Multidrug efflux system)</fullName>
    </submittedName>
    <submittedName>
        <fullName evidence="8">Secretion protein HylD</fullName>
    </submittedName>
</protein>
<dbReference type="AlphaFoldDB" id="A0A1Q9AAE9"/>
<feature type="region of interest" description="Disordered" evidence="2">
    <location>
        <begin position="1"/>
        <end position="57"/>
    </location>
</feature>
<evidence type="ECO:0000313" key="7">
    <source>
        <dbReference type="EMBL" id="MBB4007025.1"/>
    </source>
</evidence>
<dbReference type="Gene3D" id="1.10.287.470">
    <property type="entry name" value="Helix hairpin bin"/>
    <property type="match status" value="2"/>
</dbReference>
<dbReference type="SUPFAM" id="SSF111369">
    <property type="entry name" value="HlyD-like secretion proteins"/>
    <property type="match status" value="3"/>
</dbReference>
<dbReference type="PANTHER" id="PTHR30386:SF24">
    <property type="entry name" value="MULTIDRUG RESISTANCE EFFLUX PUMP"/>
    <property type="match status" value="1"/>
</dbReference>
<dbReference type="EMBL" id="JACIED010000002">
    <property type="protein sequence ID" value="MBB4007025.1"/>
    <property type="molecule type" value="Genomic_DNA"/>
</dbReference>
<dbReference type="STRING" id="887144.BJF91_23165"/>
<comment type="caution">
    <text evidence="8">The sequence shown here is derived from an EMBL/GenBank/DDBJ whole genome shotgun (WGS) entry which is preliminary data.</text>
</comment>
<dbReference type="Gene3D" id="2.40.30.170">
    <property type="match status" value="1"/>
</dbReference>
<feature type="compositionally biased region" description="Basic and acidic residues" evidence="2">
    <location>
        <begin position="39"/>
        <end position="52"/>
    </location>
</feature>
<keyword evidence="3" id="KW-1133">Transmembrane helix</keyword>
<keyword evidence="9" id="KW-1185">Reference proteome</keyword>
<dbReference type="Pfam" id="PF25917">
    <property type="entry name" value="BSH_RND"/>
    <property type="match status" value="1"/>
</dbReference>
<dbReference type="InterPro" id="IPR058634">
    <property type="entry name" value="AaeA-lik-b-barrel"/>
</dbReference>
<dbReference type="EMBL" id="MKIN01000018">
    <property type="protein sequence ID" value="OLP51836.1"/>
    <property type="molecule type" value="Genomic_DNA"/>
</dbReference>
<evidence type="ECO:0000313" key="9">
    <source>
        <dbReference type="Proteomes" id="UP000185598"/>
    </source>
</evidence>
<dbReference type="GO" id="GO:0055085">
    <property type="term" value="P:transmembrane transport"/>
    <property type="evidence" value="ECO:0007669"/>
    <property type="project" value="InterPro"/>
</dbReference>
<feature type="domain" description="Multidrug resistance protein MdtA-like alpha-helical hairpin" evidence="4">
    <location>
        <begin position="229"/>
        <end position="262"/>
    </location>
</feature>
<feature type="domain" description="p-hydroxybenzoic acid efflux pump subunit AaeA-like beta-barrel" evidence="6">
    <location>
        <begin position="297"/>
        <end position="384"/>
    </location>
</feature>
<evidence type="ECO:0000259" key="5">
    <source>
        <dbReference type="Pfam" id="PF25917"/>
    </source>
</evidence>